<proteinExistence type="inferred from homology"/>
<evidence type="ECO:0000313" key="6">
    <source>
        <dbReference type="EMBL" id="MBL1102475.1"/>
    </source>
</evidence>
<dbReference type="RefSeq" id="WP_201882914.1">
    <property type="nucleotide sequence ID" value="NZ_JAERRF010000046.1"/>
</dbReference>
<dbReference type="InterPro" id="IPR008927">
    <property type="entry name" value="6-PGluconate_DH-like_C_sf"/>
</dbReference>
<dbReference type="Proteomes" id="UP000634229">
    <property type="component" value="Unassembled WGS sequence"/>
</dbReference>
<gene>
    <name evidence="6" type="ORF">JK363_38895</name>
</gene>
<dbReference type="PANTHER" id="PTHR48075:SF9">
    <property type="entry name" value="3-HYDROXYBUTYRYL-COA DEHYDROGENASE"/>
    <property type="match status" value="1"/>
</dbReference>
<comment type="caution">
    <text evidence="6">The sequence shown here is derived from an EMBL/GenBank/DDBJ whole genome shotgun (WGS) entry which is preliminary data.</text>
</comment>
<feature type="domain" description="3-hydroxyacyl-CoA dehydrogenase NAD binding" evidence="5">
    <location>
        <begin position="10"/>
        <end position="170"/>
    </location>
</feature>
<keyword evidence="7" id="KW-1185">Reference proteome</keyword>
<dbReference type="Gene3D" id="1.10.1040.10">
    <property type="entry name" value="N-(1-d-carboxylethyl)-l-norvaline Dehydrogenase, domain 2"/>
    <property type="match status" value="2"/>
</dbReference>
<evidence type="ECO:0000256" key="2">
    <source>
        <dbReference type="ARBA" id="ARBA00009463"/>
    </source>
</evidence>
<evidence type="ECO:0000259" key="4">
    <source>
        <dbReference type="Pfam" id="PF00725"/>
    </source>
</evidence>
<dbReference type="SUPFAM" id="SSF51735">
    <property type="entry name" value="NAD(P)-binding Rossmann-fold domains"/>
    <property type="match status" value="2"/>
</dbReference>
<name>A0ABS1NRM1_9ACTN</name>
<dbReference type="SUPFAM" id="SSF48179">
    <property type="entry name" value="6-phosphogluconate dehydrogenase C-terminal domain-like"/>
    <property type="match status" value="2"/>
</dbReference>
<accession>A0ABS1NRM1</accession>
<dbReference type="InterPro" id="IPR006108">
    <property type="entry name" value="3HC_DH_C"/>
</dbReference>
<evidence type="ECO:0000259" key="5">
    <source>
        <dbReference type="Pfam" id="PF02737"/>
    </source>
</evidence>
<comment type="similarity">
    <text evidence="2">Belongs to the 3-hydroxyacyl-CoA dehydrogenase family.</text>
</comment>
<feature type="domain" description="3-hydroxyacyl-CoA dehydrogenase C-terminal" evidence="4">
    <location>
        <begin position="487"/>
        <end position="581"/>
    </location>
</feature>
<dbReference type="PANTHER" id="PTHR48075">
    <property type="entry name" value="3-HYDROXYACYL-COA DEHYDROGENASE FAMILY PROTEIN"/>
    <property type="match status" value="1"/>
</dbReference>
<dbReference type="Gene3D" id="3.40.50.720">
    <property type="entry name" value="NAD(P)-binding Rossmann-like Domain"/>
    <property type="match status" value="2"/>
</dbReference>
<dbReference type="InterPro" id="IPR006176">
    <property type="entry name" value="3-OHacyl-CoA_DH_NAD-bd"/>
</dbReference>
<feature type="domain" description="3-hydroxyacyl-CoA dehydrogenase NAD binding" evidence="5">
    <location>
        <begin position="307"/>
        <end position="484"/>
    </location>
</feature>
<reference evidence="6 7" key="1">
    <citation type="submission" date="2021-01" db="EMBL/GenBank/DDBJ databases">
        <title>WGS of actinomycetes isolated from Thailand.</title>
        <authorList>
            <person name="Thawai C."/>
        </authorList>
    </citation>
    <scope>NUCLEOTIDE SEQUENCE [LARGE SCALE GENOMIC DNA]</scope>
    <source>
        <strain evidence="6 7">CA1R205</strain>
    </source>
</reference>
<organism evidence="6 7">
    <name type="scientific">Streptomyces coffeae</name>
    <dbReference type="NCBI Taxonomy" id="621382"/>
    <lineage>
        <taxon>Bacteria</taxon>
        <taxon>Bacillati</taxon>
        <taxon>Actinomycetota</taxon>
        <taxon>Actinomycetes</taxon>
        <taxon>Kitasatosporales</taxon>
        <taxon>Streptomycetaceae</taxon>
        <taxon>Streptomyces</taxon>
    </lineage>
</organism>
<evidence type="ECO:0000256" key="1">
    <source>
        <dbReference type="ARBA" id="ARBA00005086"/>
    </source>
</evidence>
<feature type="domain" description="3-hydroxyacyl-CoA dehydrogenase C-terminal" evidence="4">
    <location>
        <begin position="185"/>
        <end position="277"/>
    </location>
</feature>
<dbReference type="Pfam" id="PF00725">
    <property type="entry name" value="3HCDH"/>
    <property type="match status" value="2"/>
</dbReference>
<evidence type="ECO:0000313" key="7">
    <source>
        <dbReference type="Proteomes" id="UP000634229"/>
    </source>
</evidence>
<protein>
    <submittedName>
        <fullName evidence="6">3-hydroxyacyl-CoA dehydrogenase family protein</fullName>
    </submittedName>
</protein>
<dbReference type="InterPro" id="IPR013328">
    <property type="entry name" value="6PGD_dom2"/>
</dbReference>
<dbReference type="EMBL" id="JAERRF010000046">
    <property type="protein sequence ID" value="MBL1102475.1"/>
    <property type="molecule type" value="Genomic_DNA"/>
</dbReference>
<dbReference type="Pfam" id="PF02737">
    <property type="entry name" value="3HCDH_N"/>
    <property type="match status" value="2"/>
</dbReference>
<evidence type="ECO:0000256" key="3">
    <source>
        <dbReference type="ARBA" id="ARBA00023002"/>
    </source>
</evidence>
<dbReference type="InterPro" id="IPR036291">
    <property type="entry name" value="NAD(P)-bd_dom_sf"/>
</dbReference>
<comment type="pathway">
    <text evidence="1">Lipid metabolism; butanoate metabolism.</text>
</comment>
<keyword evidence="3" id="KW-0560">Oxidoreductase</keyword>
<sequence>MEQEACPPVVGVAGLGSVGEPLLRMLHSSGYEVIGIDSDLDVLARVKERLEAAGSAGHEARPADDITLSNDVALLGRADVVVEAAPENLAVKKRLLREIDAVCKPSTVVVTTTSSLPLIHLAVVSGRSARTLGLRLLAPPRPGGSVEVVRTAMSSAVAVRALDELLTGLGLEQTTFGAAPATDANELVYAFLNRAVTLLDLGYADQDSIDTALRLGCGLPAGPFEMLDRIGWETVRSSLQELHARTGNEAFRPAALLEKSAGAASGGRAIGRGFHSYDELGARIVPAPRNGDGDDDGLNGVRHIKRVGVLGSGIMACGIAEVAVTAGLPTMLVARSRAKADRAREVVAESLGRAVRKGRTSPAQKDAALGLLQSEQDLAAFGDCDLVIEAVAEETGLKRSVFTRLGQMCPQRALLATTTSSLSVADCASSSGRASQVLGLHFFNPAPMMKLVELVRTPATSEQTLAAARALCARLNKTAIVCHDRAGFIVNYLLFPYLADAIRLLDRPHADIEEIDAAVERGHGFPMGPFRLLDAIGLDVSLAIMKRLHEEFVTPDFAAPPLLQNLVADGCLGRKSGQGFRTVVPR</sequence>